<feature type="region of interest" description="Disordered" evidence="1">
    <location>
        <begin position="1"/>
        <end position="52"/>
    </location>
</feature>
<sequence length="160" mass="18081">MDNPEGIAPEDPHSRDQRQTPKSSNRADEQASKPGPSYEEPRYSPPRFPDYPTMQQLQTAMEQSGRAAILMQDLEHILDTNGFNEIANRVAMDYINTRGLANLTAEEVYEATHLRAFEMLPHGVHRYMINHTLQAMSHIVDNREVLGVAPEPNAENNENA</sequence>
<gene>
    <name evidence="2" type="ORF">QR680_003403</name>
</gene>
<dbReference type="GO" id="GO:0005643">
    <property type="term" value="C:nuclear pore"/>
    <property type="evidence" value="ECO:0007669"/>
    <property type="project" value="InterPro"/>
</dbReference>
<comment type="caution">
    <text evidence="2">The sequence shown here is derived from an EMBL/GenBank/DDBJ whole genome shotgun (WGS) entry which is preliminary data.</text>
</comment>
<name>A0AA39H6M1_9BILA</name>
<organism evidence="2 3">
    <name type="scientific">Steinernema hermaphroditum</name>
    <dbReference type="NCBI Taxonomy" id="289476"/>
    <lineage>
        <taxon>Eukaryota</taxon>
        <taxon>Metazoa</taxon>
        <taxon>Ecdysozoa</taxon>
        <taxon>Nematoda</taxon>
        <taxon>Chromadorea</taxon>
        <taxon>Rhabditida</taxon>
        <taxon>Tylenchina</taxon>
        <taxon>Panagrolaimomorpha</taxon>
        <taxon>Strongyloidoidea</taxon>
        <taxon>Steinernematidae</taxon>
        <taxon>Steinernema</taxon>
    </lineage>
</organism>
<evidence type="ECO:0000313" key="2">
    <source>
        <dbReference type="EMBL" id="KAK0400206.1"/>
    </source>
</evidence>
<dbReference type="InterPro" id="IPR038212">
    <property type="entry name" value="TF_EnY2_sf"/>
</dbReference>
<protein>
    <submittedName>
        <fullName evidence="2">Uncharacterized protein</fullName>
    </submittedName>
</protein>
<proteinExistence type="predicted"/>
<dbReference type="GO" id="GO:0003713">
    <property type="term" value="F:transcription coactivator activity"/>
    <property type="evidence" value="ECO:0007669"/>
    <property type="project" value="InterPro"/>
</dbReference>
<keyword evidence="3" id="KW-1185">Reference proteome</keyword>
<evidence type="ECO:0000256" key="1">
    <source>
        <dbReference type="SAM" id="MobiDB-lite"/>
    </source>
</evidence>
<dbReference type="GO" id="GO:0006406">
    <property type="term" value="P:mRNA export from nucleus"/>
    <property type="evidence" value="ECO:0007669"/>
    <property type="project" value="InterPro"/>
</dbReference>
<feature type="compositionally biased region" description="Basic and acidic residues" evidence="1">
    <location>
        <begin position="10"/>
        <end position="31"/>
    </location>
</feature>
<dbReference type="GO" id="GO:0000124">
    <property type="term" value="C:SAGA complex"/>
    <property type="evidence" value="ECO:0007669"/>
    <property type="project" value="InterPro"/>
</dbReference>
<evidence type="ECO:0000313" key="3">
    <source>
        <dbReference type="Proteomes" id="UP001175271"/>
    </source>
</evidence>
<reference evidence="2" key="1">
    <citation type="submission" date="2023-06" db="EMBL/GenBank/DDBJ databases">
        <title>Genomic analysis of the entomopathogenic nematode Steinernema hermaphroditum.</title>
        <authorList>
            <person name="Schwarz E.M."/>
            <person name="Heppert J.K."/>
            <person name="Baniya A."/>
            <person name="Schwartz H.T."/>
            <person name="Tan C.-H."/>
            <person name="Antoshechkin I."/>
            <person name="Sternberg P.W."/>
            <person name="Goodrich-Blair H."/>
            <person name="Dillman A.R."/>
        </authorList>
    </citation>
    <scope>NUCLEOTIDE SEQUENCE</scope>
    <source>
        <strain evidence="2">PS9179</strain>
        <tissue evidence="2">Whole animal</tissue>
    </source>
</reference>
<dbReference type="AlphaFoldDB" id="A0AA39H6M1"/>
<accession>A0AA39H6M1</accession>
<dbReference type="InterPro" id="IPR018783">
    <property type="entry name" value="TF_ENY2"/>
</dbReference>
<dbReference type="Pfam" id="PF10163">
    <property type="entry name" value="EnY2"/>
    <property type="match status" value="1"/>
</dbReference>
<dbReference type="Gene3D" id="1.10.246.140">
    <property type="match status" value="1"/>
</dbReference>
<dbReference type="EMBL" id="JAUCMV010000005">
    <property type="protein sequence ID" value="KAK0400206.1"/>
    <property type="molecule type" value="Genomic_DNA"/>
</dbReference>
<dbReference type="Proteomes" id="UP001175271">
    <property type="component" value="Unassembled WGS sequence"/>
</dbReference>